<dbReference type="InterPro" id="IPR050857">
    <property type="entry name" value="D-2-hydroxyacid_DH"/>
</dbReference>
<sequence>MSPEKAPKTTVLAAGDRFIRPATFEAALRREVGAPLEISTLELPWPDEPFGDVGTVSEASGTEDQLIEALDGVDAIVTQLAPMSRRVLEASASLRFIGVSRGGPVNIDLAAATERGITVANVPGRNGIATAELTLTLLLAALRQLPAAHGSLLEGRWRGDLYRADQVGTEVNGSTIGLVGAGAVGGHVAQVLVAMGARVLVFDPYLAPERVSPGIELVDLDRLVAESHVVSLHARVTAETQNLFSAERIAAMRPGAILVNAARGPLMDYDAAAEALESGRLGGVALDVYPAEPADTDHRLFELARAGANVVLTPHIAGASVETAERAATGVAVDLGNFLAGRPLAHAVALPAGAGA</sequence>
<dbReference type="InterPro" id="IPR036291">
    <property type="entry name" value="NAD(P)-bd_dom_sf"/>
</dbReference>
<dbReference type="InterPro" id="IPR006139">
    <property type="entry name" value="D-isomer_2_OHA_DH_cat_dom"/>
</dbReference>
<dbReference type="PANTHER" id="PTHR42789:SF1">
    <property type="entry name" value="D-ISOMER SPECIFIC 2-HYDROXYACID DEHYDROGENASE FAMILY PROTEIN (AFU_ORTHOLOGUE AFUA_6G10090)"/>
    <property type="match status" value="1"/>
</dbReference>
<evidence type="ECO:0000256" key="4">
    <source>
        <dbReference type="RuleBase" id="RU003719"/>
    </source>
</evidence>
<evidence type="ECO:0000256" key="2">
    <source>
        <dbReference type="ARBA" id="ARBA00023002"/>
    </source>
</evidence>
<evidence type="ECO:0000313" key="8">
    <source>
        <dbReference type="Proteomes" id="UP001501536"/>
    </source>
</evidence>
<dbReference type="Pfam" id="PF00389">
    <property type="entry name" value="2-Hacid_dh"/>
    <property type="match status" value="1"/>
</dbReference>
<dbReference type="InterPro" id="IPR029753">
    <property type="entry name" value="D-isomer_DH_CS"/>
</dbReference>
<dbReference type="EMBL" id="BAABCJ010000007">
    <property type="protein sequence ID" value="GAA3712592.1"/>
    <property type="molecule type" value="Genomic_DNA"/>
</dbReference>
<comment type="caution">
    <text evidence="7">The sequence shown here is derived from an EMBL/GenBank/DDBJ whole genome shotgun (WGS) entry which is preliminary data.</text>
</comment>
<dbReference type="SUPFAM" id="SSF51735">
    <property type="entry name" value="NAD(P)-binding Rossmann-fold domains"/>
    <property type="match status" value="1"/>
</dbReference>
<feature type="domain" description="D-isomer specific 2-hydroxyacid dehydrogenase catalytic" evidence="5">
    <location>
        <begin position="60"/>
        <end position="348"/>
    </location>
</feature>
<keyword evidence="2 4" id="KW-0560">Oxidoreductase</keyword>
<feature type="domain" description="D-isomer specific 2-hydroxyacid dehydrogenase NAD-binding" evidence="6">
    <location>
        <begin position="135"/>
        <end position="317"/>
    </location>
</feature>
<dbReference type="Pfam" id="PF02826">
    <property type="entry name" value="2-Hacid_dh_C"/>
    <property type="match status" value="1"/>
</dbReference>
<evidence type="ECO:0000313" key="7">
    <source>
        <dbReference type="EMBL" id="GAA3712592.1"/>
    </source>
</evidence>
<evidence type="ECO:0000256" key="3">
    <source>
        <dbReference type="ARBA" id="ARBA00023027"/>
    </source>
</evidence>
<evidence type="ECO:0000259" key="6">
    <source>
        <dbReference type="Pfam" id="PF02826"/>
    </source>
</evidence>
<evidence type="ECO:0000256" key="1">
    <source>
        <dbReference type="ARBA" id="ARBA00005854"/>
    </source>
</evidence>
<comment type="similarity">
    <text evidence="1 4">Belongs to the D-isomer specific 2-hydroxyacid dehydrogenase family.</text>
</comment>
<dbReference type="PROSITE" id="PS00671">
    <property type="entry name" value="D_2_HYDROXYACID_DH_3"/>
    <property type="match status" value="1"/>
</dbReference>
<keyword evidence="8" id="KW-1185">Reference proteome</keyword>
<dbReference type="InterPro" id="IPR006140">
    <property type="entry name" value="D-isomer_DH_NAD-bd"/>
</dbReference>
<organism evidence="7 8">
    <name type="scientific">Zhihengliuella alba</name>
    <dbReference type="NCBI Taxonomy" id="547018"/>
    <lineage>
        <taxon>Bacteria</taxon>
        <taxon>Bacillati</taxon>
        <taxon>Actinomycetota</taxon>
        <taxon>Actinomycetes</taxon>
        <taxon>Micrococcales</taxon>
        <taxon>Micrococcaceae</taxon>
        <taxon>Zhihengliuella</taxon>
    </lineage>
</organism>
<accession>A0ABP7E2L9</accession>
<dbReference type="Gene3D" id="3.40.50.720">
    <property type="entry name" value="NAD(P)-binding Rossmann-like Domain"/>
    <property type="match status" value="2"/>
</dbReference>
<evidence type="ECO:0000259" key="5">
    <source>
        <dbReference type="Pfam" id="PF00389"/>
    </source>
</evidence>
<dbReference type="Proteomes" id="UP001501536">
    <property type="component" value="Unassembled WGS sequence"/>
</dbReference>
<keyword evidence="3" id="KW-0520">NAD</keyword>
<dbReference type="RefSeq" id="WP_344885992.1">
    <property type="nucleotide sequence ID" value="NZ_BAABCJ010000007.1"/>
</dbReference>
<reference evidence="8" key="1">
    <citation type="journal article" date="2019" name="Int. J. Syst. Evol. Microbiol.">
        <title>The Global Catalogue of Microorganisms (GCM) 10K type strain sequencing project: providing services to taxonomists for standard genome sequencing and annotation.</title>
        <authorList>
            <consortium name="The Broad Institute Genomics Platform"/>
            <consortium name="The Broad Institute Genome Sequencing Center for Infectious Disease"/>
            <person name="Wu L."/>
            <person name="Ma J."/>
        </authorList>
    </citation>
    <scope>NUCLEOTIDE SEQUENCE [LARGE SCALE GENOMIC DNA]</scope>
    <source>
        <strain evidence="8">JCM 16961</strain>
    </source>
</reference>
<dbReference type="PANTHER" id="PTHR42789">
    <property type="entry name" value="D-ISOMER SPECIFIC 2-HYDROXYACID DEHYDROGENASE FAMILY PROTEIN (AFU_ORTHOLOGUE AFUA_6G10090)"/>
    <property type="match status" value="1"/>
</dbReference>
<gene>
    <name evidence="7" type="ORF">GCM10022377_27850</name>
</gene>
<proteinExistence type="inferred from homology"/>
<protein>
    <submittedName>
        <fullName evidence="7">2-hydroxyacid dehydrogenase</fullName>
    </submittedName>
</protein>
<name>A0ABP7E2L9_9MICC</name>
<dbReference type="SUPFAM" id="SSF52283">
    <property type="entry name" value="Formate/glycerate dehydrogenase catalytic domain-like"/>
    <property type="match status" value="1"/>
</dbReference>